<dbReference type="InterPro" id="IPR036388">
    <property type="entry name" value="WH-like_DNA-bd_sf"/>
</dbReference>
<dbReference type="AlphaFoldDB" id="A0A7T0KI17"/>
<keyword evidence="2" id="KW-1185">Reference proteome</keyword>
<reference evidence="1 2" key="1">
    <citation type="submission" date="2020-11" db="EMBL/GenBank/DDBJ databases">
        <title>Corynebacterium sp. ZJ-599.</title>
        <authorList>
            <person name="Zhou J."/>
        </authorList>
    </citation>
    <scope>NUCLEOTIDE SEQUENCE [LARGE SCALE GENOMIC DNA]</scope>
    <source>
        <strain evidence="1 2">ZJ-599</strain>
    </source>
</reference>
<dbReference type="InterPro" id="IPR036390">
    <property type="entry name" value="WH_DNA-bd_sf"/>
</dbReference>
<dbReference type="Proteomes" id="UP000594681">
    <property type="component" value="Chromosome"/>
</dbReference>
<evidence type="ECO:0000313" key="1">
    <source>
        <dbReference type="EMBL" id="QPK80299.1"/>
    </source>
</evidence>
<gene>
    <name evidence="1" type="ORF">G7Y31_04595</name>
</gene>
<accession>A0A7T0KI17</accession>
<organism evidence="1 2">
    <name type="scientific">Corynebacterium lizhenjunii</name>
    <dbReference type="NCBI Taxonomy" id="2709394"/>
    <lineage>
        <taxon>Bacteria</taxon>
        <taxon>Bacillati</taxon>
        <taxon>Actinomycetota</taxon>
        <taxon>Actinomycetes</taxon>
        <taxon>Mycobacteriales</taxon>
        <taxon>Corynebacteriaceae</taxon>
        <taxon>Corynebacterium</taxon>
    </lineage>
</organism>
<dbReference type="SUPFAM" id="SSF46785">
    <property type="entry name" value="Winged helix' DNA-binding domain"/>
    <property type="match status" value="1"/>
</dbReference>
<dbReference type="Gene3D" id="1.10.10.10">
    <property type="entry name" value="Winged helix-like DNA-binding domain superfamily/Winged helix DNA-binding domain"/>
    <property type="match status" value="1"/>
</dbReference>
<proteinExistence type="predicted"/>
<protein>
    <submittedName>
        <fullName evidence="1">Helix-turn-helix domain-containing protein</fullName>
    </submittedName>
</protein>
<name>A0A7T0KI17_9CORY</name>
<evidence type="ECO:0000313" key="2">
    <source>
        <dbReference type="Proteomes" id="UP000594681"/>
    </source>
</evidence>
<dbReference type="KEGG" id="cliz:G7Y31_04595"/>
<sequence length="237" mass="25848">MPTSPRSSTELFPEALRLSPKQREVLNTLQTFPQGARAQDIAAALGMHVNTARGHLDELLHVGAVRVITAPAKGRGRPSLIFQVRIPDNRSIAEEYIALISLMAQMLAEKSELEDFQSQQAREIGRRWAQSVSSPHLVGQDPLEPVYRKMRDMGFDPTINVSELEATGQAPMELHACPFVSSGVEPSPFICAVHEGYLQEIAQRDLDGKLALRLVPKSGNGTCHIQVAKAPAGEPAS</sequence>
<dbReference type="EMBL" id="CP064954">
    <property type="protein sequence ID" value="QPK80299.1"/>
    <property type="molecule type" value="Genomic_DNA"/>
</dbReference>